<dbReference type="Proteomes" id="UP001597083">
    <property type="component" value="Unassembled WGS sequence"/>
</dbReference>
<dbReference type="SUPFAM" id="SSF52922">
    <property type="entry name" value="TK C-terminal domain-like"/>
    <property type="match status" value="1"/>
</dbReference>
<dbReference type="PANTHER" id="PTHR43825">
    <property type="entry name" value="PYRUVATE DEHYDROGENASE E1 COMPONENT"/>
    <property type="match status" value="1"/>
</dbReference>
<dbReference type="Pfam" id="PF22613">
    <property type="entry name" value="Transketolase_C_1"/>
    <property type="match status" value="1"/>
</dbReference>
<dbReference type="InterPro" id="IPR009014">
    <property type="entry name" value="Transketo_C/PFOR_II"/>
</dbReference>
<keyword evidence="3" id="KW-1185">Reference proteome</keyword>
<organism evidence="2 3">
    <name type="scientific">Actinomadura adrarensis</name>
    <dbReference type="NCBI Taxonomy" id="1819600"/>
    <lineage>
        <taxon>Bacteria</taxon>
        <taxon>Bacillati</taxon>
        <taxon>Actinomycetota</taxon>
        <taxon>Actinomycetes</taxon>
        <taxon>Streptosporangiales</taxon>
        <taxon>Thermomonosporaceae</taxon>
        <taxon>Actinomadura</taxon>
    </lineage>
</organism>
<keyword evidence="2" id="KW-0670">Pyruvate</keyword>
<dbReference type="EMBL" id="JBHTIR010002658">
    <property type="protein sequence ID" value="MFD0854057.1"/>
    <property type="molecule type" value="Genomic_DNA"/>
</dbReference>
<accession>A0ABW3CKG8</accession>
<evidence type="ECO:0000313" key="3">
    <source>
        <dbReference type="Proteomes" id="UP001597083"/>
    </source>
</evidence>
<dbReference type="InterPro" id="IPR055152">
    <property type="entry name" value="Transketolase-like_C_2"/>
</dbReference>
<proteinExistence type="predicted"/>
<protein>
    <submittedName>
        <fullName evidence="2">Pyruvate dehydrogenase (Acetyl-transferring), homodimeric type</fullName>
    </submittedName>
</protein>
<comment type="caution">
    <text evidence="2">The sequence shown here is derived from an EMBL/GenBank/DDBJ whole genome shotgun (WGS) entry which is preliminary data.</text>
</comment>
<gene>
    <name evidence="2" type="ORF">ACFQ07_17600</name>
</gene>
<feature type="domain" description="Transketolase-like C-terminal" evidence="1">
    <location>
        <begin position="21"/>
        <end position="84"/>
    </location>
</feature>
<name>A0ABW3CKG8_9ACTN</name>
<reference evidence="3" key="1">
    <citation type="journal article" date="2019" name="Int. J. Syst. Evol. Microbiol.">
        <title>The Global Catalogue of Microorganisms (GCM) 10K type strain sequencing project: providing services to taxonomists for standard genome sequencing and annotation.</title>
        <authorList>
            <consortium name="The Broad Institute Genomics Platform"/>
            <consortium name="The Broad Institute Genome Sequencing Center for Infectious Disease"/>
            <person name="Wu L."/>
            <person name="Ma J."/>
        </authorList>
    </citation>
    <scope>NUCLEOTIDE SEQUENCE [LARGE SCALE GENOMIC DNA]</scope>
    <source>
        <strain evidence="3">JCM 31696</strain>
    </source>
</reference>
<evidence type="ECO:0000313" key="2">
    <source>
        <dbReference type="EMBL" id="MFD0854057.1"/>
    </source>
</evidence>
<sequence>NELAREAAACDDWNLLHPDSEQHVPYVTRALENAAGPIVAVSDFMRAVPDQIAPWIPGDYSSLGTDGFGFSDTRAAARRFFNVDAASIVLAVLTRLARHGEVKPETLQQAIERYQLNADVSTVFAGGVGSAESNTGGDA</sequence>
<evidence type="ECO:0000259" key="1">
    <source>
        <dbReference type="Pfam" id="PF22613"/>
    </source>
</evidence>
<dbReference type="PANTHER" id="PTHR43825:SF3">
    <property type="entry name" value="PYRUVATE DEHYDROGENASE E1 COMPONENT"/>
    <property type="match status" value="1"/>
</dbReference>
<dbReference type="InterPro" id="IPR051157">
    <property type="entry name" value="PDH/Transketolase"/>
</dbReference>
<dbReference type="Gene3D" id="3.40.50.920">
    <property type="match status" value="1"/>
</dbReference>
<feature type="non-terminal residue" evidence="2">
    <location>
        <position position="1"/>
    </location>
</feature>